<sequence>MNATILKLAALSALLSASSFAMAGANSGIIHFTGSIVEPPCSTGNFDGGKVGIHCPSRSAFDVAFQRVGPNASAANTTITLTRDGKTLDVKEAAAYRMALQGDVQLGLLAKKPAAGAELSPVIMTISYL</sequence>
<dbReference type="OrthoDB" id="6046808at2"/>
<proteinExistence type="predicted"/>
<feature type="signal peptide" evidence="1">
    <location>
        <begin position="1"/>
        <end position="23"/>
    </location>
</feature>
<keyword evidence="1" id="KW-0732">Signal</keyword>
<dbReference type="KEGG" id="care:LT85_3450"/>
<dbReference type="Proteomes" id="UP000030302">
    <property type="component" value="Chromosome"/>
</dbReference>
<keyword evidence="3" id="KW-1185">Reference proteome</keyword>
<dbReference type="HOGENOM" id="CLU_1945072_0_0_4"/>
<organism evidence="2 3">
    <name type="scientific">Collimonas arenae</name>
    <dbReference type="NCBI Taxonomy" id="279058"/>
    <lineage>
        <taxon>Bacteria</taxon>
        <taxon>Pseudomonadati</taxon>
        <taxon>Pseudomonadota</taxon>
        <taxon>Betaproteobacteria</taxon>
        <taxon>Burkholderiales</taxon>
        <taxon>Oxalobacteraceae</taxon>
        <taxon>Collimonas</taxon>
    </lineage>
</organism>
<evidence type="ECO:0008006" key="4">
    <source>
        <dbReference type="Google" id="ProtNLM"/>
    </source>
</evidence>
<name>A0A0A1FCX8_9BURK</name>
<accession>A0A0A1FCX8</accession>
<dbReference type="EMBL" id="CP009962">
    <property type="protein sequence ID" value="AIY42608.1"/>
    <property type="molecule type" value="Genomic_DNA"/>
</dbReference>
<reference evidence="3" key="1">
    <citation type="journal article" date="2014" name="Soil Biol. Biochem.">
        <title>Structure and function of bacterial communities in ageing soils: Insights from the Mendocino ecological staircase.</title>
        <authorList>
            <person name="Uroz S."/>
            <person name="Tech J.J."/>
            <person name="Sawaya N.A."/>
            <person name="Frey-Klett P."/>
            <person name="Leveau J.H.J."/>
        </authorList>
    </citation>
    <scope>NUCLEOTIDE SEQUENCE [LARGE SCALE GENOMIC DNA]</scope>
    <source>
        <strain evidence="3">Cal35</strain>
    </source>
</reference>
<protein>
    <recommendedName>
        <fullName evidence="4">Type 1 fimbrial protein</fullName>
    </recommendedName>
</protein>
<feature type="chain" id="PRO_5001974180" description="Type 1 fimbrial protein" evidence="1">
    <location>
        <begin position="24"/>
        <end position="129"/>
    </location>
</feature>
<evidence type="ECO:0000256" key="1">
    <source>
        <dbReference type="SAM" id="SignalP"/>
    </source>
</evidence>
<evidence type="ECO:0000313" key="2">
    <source>
        <dbReference type="EMBL" id="AIY42608.1"/>
    </source>
</evidence>
<dbReference type="AlphaFoldDB" id="A0A0A1FCX8"/>
<gene>
    <name evidence="2" type="ORF">LT85_3450</name>
</gene>
<evidence type="ECO:0000313" key="3">
    <source>
        <dbReference type="Proteomes" id="UP000030302"/>
    </source>
</evidence>
<dbReference type="RefSeq" id="WP_052135276.1">
    <property type="nucleotide sequence ID" value="NZ_CP009962.1"/>
</dbReference>